<name>A0A7Y0Q112_9FIRM</name>
<keyword evidence="1" id="KW-0812">Transmembrane</keyword>
<dbReference type="AlphaFoldDB" id="A0A7Y0Q112"/>
<keyword evidence="1" id="KW-0472">Membrane</keyword>
<reference evidence="2 3" key="1">
    <citation type="submission" date="2020-04" db="EMBL/GenBank/DDBJ databases">
        <authorList>
            <person name="Zhang R."/>
            <person name="Schippers A."/>
        </authorList>
    </citation>
    <scope>NUCLEOTIDE SEQUENCE [LARGE SCALE GENOMIC DNA]</scope>
    <source>
        <strain evidence="2 3">DSM 109850</strain>
    </source>
</reference>
<feature type="transmembrane region" description="Helical" evidence="1">
    <location>
        <begin position="29"/>
        <end position="46"/>
    </location>
</feature>
<comment type="caution">
    <text evidence="2">The sequence shown here is derived from an EMBL/GenBank/DDBJ whole genome shotgun (WGS) entry which is preliminary data.</text>
</comment>
<accession>A0A7Y0Q112</accession>
<proteinExistence type="predicted"/>
<feature type="transmembrane region" description="Helical" evidence="1">
    <location>
        <begin position="53"/>
        <end position="70"/>
    </location>
</feature>
<sequence>MASDYGTLLLAVLLGYQLAAPLWRGSRASTWGLMAPIASLAVLALIPRLTFTGLRVGWLVSGALLCYQAIARMRRARPMRPPLLALFDGASAWAALVLAGSNPIAVLAGAMAGIALAVAMGPWPRWLQETLEPAECVLMGAIGLRTLIAAGLGPWWESWPVLLMAVPWLMLWDFAGETRSGQSIQ</sequence>
<gene>
    <name evidence="2" type="ORF">HIJ39_00420</name>
</gene>
<keyword evidence="3" id="KW-1185">Reference proteome</keyword>
<evidence type="ECO:0000256" key="1">
    <source>
        <dbReference type="SAM" id="Phobius"/>
    </source>
</evidence>
<organism evidence="2 3">
    <name type="scientific">Sulfobacillus harzensis</name>
    <dbReference type="NCBI Taxonomy" id="2729629"/>
    <lineage>
        <taxon>Bacteria</taxon>
        <taxon>Bacillati</taxon>
        <taxon>Bacillota</taxon>
        <taxon>Clostridia</taxon>
        <taxon>Eubacteriales</taxon>
        <taxon>Clostridiales Family XVII. Incertae Sedis</taxon>
        <taxon>Sulfobacillus</taxon>
    </lineage>
</organism>
<dbReference type="EMBL" id="JABBVZ010000001">
    <property type="protein sequence ID" value="NMP20825.1"/>
    <property type="molecule type" value="Genomic_DNA"/>
</dbReference>
<keyword evidence="1" id="KW-1133">Transmembrane helix</keyword>
<dbReference type="Proteomes" id="UP000533476">
    <property type="component" value="Unassembled WGS sequence"/>
</dbReference>
<protein>
    <submittedName>
        <fullName evidence="2">Uncharacterized protein</fullName>
    </submittedName>
</protein>
<evidence type="ECO:0000313" key="2">
    <source>
        <dbReference type="EMBL" id="NMP20825.1"/>
    </source>
</evidence>
<evidence type="ECO:0000313" key="3">
    <source>
        <dbReference type="Proteomes" id="UP000533476"/>
    </source>
</evidence>
<feature type="transmembrane region" description="Helical" evidence="1">
    <location>
        <begin position="90"/>
        <end position="119"/>
    </location>
</feature>
<dbReference type="RefSeq" id="WP_169095553.1">
    <property type="nucleotide sequence ID" value="NZ_JABBVZ010000001.1"/>
</dbReference>